<gene>
    <name evidence="3" type="ORF">D7223_06580</name>
</gene>
<keyword evidence="4" id="KW-1185">Reference proteome</keyword>
<dbReference type="SUPFAM" id="SSF55961">
    <property type="entry name" value="Bet v1-like"/>
    <property type="match status" value="1"/>
</dbReference>
<dbReference type="OrthoDB" id="5185819at2"/>
<dbReference type="Gene3D" id="3.30.530.20">
    <property type="match status" value="1"/>
</dbReference>
<dbReference type="AlphaFoldDB" id="A0A3A9ZLG3"/>
<comment type="caution">
    <text evidence="3">The sequence shown here is derived from an EMBL/GenBank/DDBJ whole genome shotgun (WGS) entry which is preliminary data.</text>
</comment>
<dbReference type="EMBL" id="RBAK01000002">
    <property type="protein sequence ID" value="RKN49170.1"/>
    <property type="molecule type" value="Genomic_DNA"/>
</dbReference>
<sequence>MSTVDDPLVVHAPGDREIVLSRLFDAPAGPVFAAFTRPELLVRWYGARGWRLVECDVDLRVGGRWRFVSHGPHGGRMVQSGTYRRVEPPHRLVGTELFEDQSYPGETLVDHEFTELAGRTTVTTTLRFATPQGRDTTLRYPMARGVGESFVRLADLLARTSTTGETS</sequence>
<reference evidence="3 4" key="1">
    <citation type="journal article" date="2004" name="Syst. Appl. Microbiol.">
        <title>Cryptoendolithic actinomycetes from antarctic sandstone rock samples: Micromonospora endolithica sp. nov. and two isolates related to Micromonospora coerulea Jensen 1932.</title>
        <authorList>
            <person name="Hirsch P."/>
            <person name="Mevs U."/>
            <person name="Kroppenstedt R.M."/>
            <person name="Schumann P."/>
            <person name="Stackebrandt E."/>
        </authorList>
    </citation>
    <scope>NUCLEOTIDE SEQUENCE [LARGE SCALE GENOMIC DNA]</scope>
    <source>
        <strain evidence="3 4">JCM 12677</strain>
    </source>
</reference>
<dbReference type="RefSeq" id="WP_120726081.1">
    <property type="nucleotide sequence ID" value="NZ_RBAK01000002.1"/>
</dbReference>
<protein>
    <submittedName>
        <fullName evidence="3">ATPase</fullName>
    </submittedName>
</protein>
<dbReference type="InterPro" id="IPR013538">
    <property type="entry name" value="ASHA1/2-like_C"/>
</dbReference>
<feature type="domain" description="Activator of Hsp90 ATPase homologue 1/2-like C-terminal" evidence="2">
    <location>
        <begin position="25"/>
        <end position="157"/>
    </location>
</feature>
<name>A0A3A9ZLG3_9ACTN</name>
<evidence type="ECO:0000313" key="3">
    <source>
        <dbReference type="EMBL" id="RKN49170.1"/>
    </source>
</evidence>
<dbReference type="Pfam" id="PF08327">
    <property type="entry name" value="AHSA1"/>
    <property type="match status" value="1"/>
</dbReference>
<accession>A0A3A9ZLG3</accession>
<evidence type="ECO:0000256" key="1">
    <source>
        <dbReference type="ARBA" id="ARBA00006817"/>
    </source>
</evidence>
<evidence type="ECO:0000259" key="2">
    <source>
        <dbReference type="Pfam" id="PF08327"/>
    </source>
</evidence>
<comment type="similarity">
    <text evidence="1">Belongs to the AHA1 family.</text>
</comment>
<proteinExistence type="inferred from homology"/>
<evidence type="ECO:0000313" key="4">
    <source>
        <dbReference type="Proteomes" id="UP000281726"/>
    </source>
</evidence>
<organism evidence="3 4">
    <name type="scientific">Micromonospora endolithica</name>
    <dbReference type="NCBI Taxonomy" id="230091"/>
    <lineage>
        <taxon>Bacteria</taxon>
        <taxon>Bacillati</taxon>
        <taxon>Actinomycetota</taxon>
        <taxon>Actinomycetes</taxon>
        <taxon>Micromonosporales</taxon>
        <taxon>Micromonosporaceae</taxon>
        <taxon>Micromonospora</taxon>
    </lineage>
</organism>
<dbReference type="InterPro" id="IPR023393">
    <property type="entry name" value="START-like_dom_sf"/>
</dbReference>
<dbReference type="Proteomes" id="UP000281726">
    <property type="component" value="Unassembled WGS sequence"/>
</dbReference>